<evidence type="ECO:0000256" key="4">
    <source>
        <dbReference type="ARBA" id="ARBA00023172"/>
    </source>
</evidence>
<protein>
    <submittedName>
        <fullName evidence="6">Tyrosine-type recombinase/integrase</fullName>
    </submittedName>
</protein>
<dbReference type="GO" id="GO:0003677">
    <property type="term" value="F:DNA binding"/>
    <property type="evidence" value="ECO:0007669"/>
    <property type="project" value="UniProtKB-KW"/>
</dbReference>
<dbReference type="InterPro" id="IPR002104">
    <property type="entry name" value="Integrase_catalytic"/>
</dbReference>
<sequence length="409" mass="47728">MKRTEIKRRPLSDTVLANLEAESKEYRELDGNGLYIRVKTDGNKSWQLRYKKPDGKWSWLGLGGYPEISGQLARKKAKELLDDVSRGENPIISKQERKRQELEQSNATFELLAREWLDTKLNSWVADTMTRNKGALEKHIFPIFGKRLYITIKPIEWMNLLKGIQQEKGIYEQVNRIRAMCRDIYDFAKVTGRIDYNPLEGIQKYLEQGKKTNMAHVDEKELPALLRAINNYPTMDVRMGLQLLAMLFCRPSELRGAKWDEFDLEEGLWNIPEERMKKRREHIVPLPTQAVVILKELKSYETHSEFLFPSRSDKSKPKSDTVFIMALRRMGYEGRQTPHGFRHIASTLLNNRGFDERHIEAALAHVKDGVAGVYNKAQYLQDRANMMQWYANHLEEIADQSIIQFKKAK</sequence>
<name>A0AAW8J5V0_9GAMM</name>
<dbReference type="CDD" id="cd00801">
    <property type="entry name" value="INT_P4_C"/>
    <property type="match status" value="1"/>
</dbReference>
<dbReference type="Proteomes" id="UP001243844">
    <property type="component" value="Unassembled WGS sequence"/>
</dbReference>
<accession>A0AAW8J5V0</accession>
<dbReference type="GO" id="GO:0006310">
    <property type="term" value="P:DNA recombination"/>
    <property type="evidence" value="ECO:0007669"/>
    <property type="project" value="UniProtKB-KW"/>
</dbReference>
<dbReference type="InterPro" id="IPR013762">
    <property type="entry name" value="Integrase-like_cat_sf"/>
</dbReference>
<dbReference type="Pfam" id="PF13356">
    <property type="entry name" value="Arm-DNA-bind_3"/>
    <property type="match status" value="1"/>
</dbReference>
<comment type="caution">
    <text evidence="6">The sequence shown here is derived from an EMBL/GenBank/DDBJ whole genome shotgun (WGS) entry which is preliminary data.</text>
</comment>
<proteinExistence type="inferred from homology"/>
<keyword evidence="3" id="KW-0238">DNA-binding</keyword>
<reference evidence="6" key="1">
    <citation type="submission" date="2023-08" db="EMBL/GenBank/DDBJ databases">
        <title>Emergence of clinically-relevant ST2 carbapenem-resistant Acinetobacter baumannii strains in hospital sewages in Zhejiang, East of China.</title>
        <authorList>
            <person name="Kaichao C."/>
            <person name="Zhang R."/>
        </authorList>
    </citation>
    <scope>NUCLEOTIDE SEQUENCE</scope>
    <source>
        <strain evidence="6">M-RB-37</strain>
    </source>
</reference>
<evidence type="ECO:0000256" key="1">
    <source>
        <dbReference type="ARBA" id="ARBA00008857"/>
    </source>
</evidence>
<dbReference type="Gene3D" id="1.10.443.10">
    <property type="entry name" value="Intergrase catalytic core"/>
    <property type="match status" value="1"/>
</dbReference>
<dbReference type="AlphaFoldDB" id="A0AAW8J5V0"/>
<dbReference type="EMBL" id="JAVIDL010000006">
    <property type="protein sequence ID" value="MDQ8935059.1"/>
    <property type="molecule type" value="Genomic_DNA"/>
</dbReference>
<evidence type="ECO:0000313" key="7">
    <source>
        <dbReference type="Proteomes" id="UP001243844"/>
    </source>
</evidence>
<keyword evidence="2" id="KW-0229">DNA integration</keyword>
<evidence type="ECO:0000259" key="5">
    <source>
        <dbReference type="PROSITE" id="PS51898"/>
    </source>
</evidence>
<comment type="similarity">
    <text evidence="1">Belongs to the 'phage' integrase family.</text>
</comment>
<dbReference type="InterPro" id="IPR010998">
    <property type="entry name" value="Integrase_recombinase_N"/>
</dbReference>
<dbReference type="InterPro" id="IPR038488">
    <property type="entry name" value="Integrase_DNA-bd_sf"/>
</dbReference>
<feature type="domain" description="Tyr recombinase" evidence="5">
    <location>
        <begin position="212"/>
        <end position="387"/>
    </location>
</feature>
<dbReference type="InterPro" id="IPR053876">
    <property type="entry name" value="Phage_int_M"/>
</dbReference>
<dbReference type="Gene3D" id="1.10.150.130">
    <property type="match status" value="1"/>
</dbReference>
<dbReference type="InterPro" id="IPR011010">
    <property type="entry name" value="DNA_brk_join_enz"/>
</dbReference>
<evidence type="ECO:0000313" key="6">
    <source>
        <dbReference type="EMBL" id="MDQ8935059.1"/>
    </source>
</evidence>
<dbReference type="PANTHER" id="PTHR30629:SF2">
    <property type="entry name" value="PROPHAGE INTEGRASE INTS-RELATED"/>
    <property type="match status" value="1"/>
</dbReference>
<organism evidence="6 7">
    <name type="scientific">Acinetobacter rudis</name>
    <dbReference type="NCBI Taxonomy" id="632955"/>
    <lineage>
        <taxon>Bacteria</taxon>
        <taxon>Pseudomonadati</taxon>
        <taxon>Pseudomonadota</taxon>
        <taxon>Gammaproteobacteria</taxon>
        <taxon>Moraxellales</taxon>
        <taxon>Moraxellaceae</taxon>
        <taxon>Acinetobacter</taxon>
    </lineage>
</organism>
<gene>
    <name evidence="6" type="ORF">RFH47_04865</name>
</gene>
<dbReference type="PANTHER" id="PTHR30629">
    <property type="entry name" value="PROPHAGE INTEGRASE"/>
    <property type="match status" value="1"/>
</dbReference>
<evidence type="ECO:0000256" key="2">
    <source>
        <dbReference type="ARBA" id="ARBA00022908"/>
    </source>
</evidence>
<dbReference type="GO" id="GO:0015074">
    <property type="term" value="P:DNA integration"/>
    <property type="evidence" value="ECO:0007669"/>
    <property type="project" value="UniProtKB-KW"/>
</dbReference>
<keyword evidence="4" id="KW-0233">DNA recombination</keyword>
<dbReference type="PROSITE" id="PS51898">
    <property type="entry name" value="TYR_RECOMBINASE"/>
    <property type="match status" value="1"/>
</dbReference>
<dbReference type="RefSeq" id="WP_308981098.1">
    <property type="nucleotide sequence ID" value="NZ_JAVIDL010000006.1"/>
</dbReference>
<evidence type="ECO:0000256" key="3">
    <source>
        <dbReference type="ARBA" id="ARBA00023125"/>
    </source>
</evidence>
<dbReference type="InterPro" id="IPR025166">
    <property type="entry name" value="Integrase_DNA_bind_dom"/>
</dbReference>
<dbReference type="InterPro" id="IPR050808">
    <property type="entry name" value="Phage_Integrase"/>
</dbReference>
<dbReference type="Pfam" id="PF22022">
    <property type="entry name" value="Phage_int_M"/>
    <property type="match status" value="1"/>
</dbReference>
<dbReference type="Pfam" id="PF00589">
    <property type="entry name" value="Phage_integrase"/>
    <property type="match status" value="1"/>
</dbReference>
<dbReference type="Gene3D" id="3.30.160.390">
    <property type="entry name" value="Integrase, DNA-binding domain"/>
    <property type="match status" value="1"/>
</dbReference>
<dbReference type="SUPFAM" id="SSF56349">
    <property type="entry name" value="DNA breaking-rejoining enzymes"/>
    <property type="match status" value="1"/>
</dbReference>